<keyword evidence="1" id="KW-0732">Signal</keyword>
<name>A0ABV2UR33_9ACTN</name>
<dbReference type="Proteomes" id="UP001550210">
    <property type="component" value="Unassembled WGS sequence"/>
</dbReference>
<feature type="chain" id="PRO_5045964600" description="Lipoprotein" evidence="1">
    <location>
        <begin position="42"/>
        <end position="404"/>
    </location>
</feature>
<dbReference type="SUPFAM" id="SSF56601">
    <property type="entry name" value="beta-lactamase/transpeptidase-like"/>
    <property type="match status" value="1"/>
</dbReference>
<sequence length="404" mass="43371">MPCTASTKATAGRRHTGLLATVTAFLSLTLVGTVFSPSAAAAPARPDAPSAAARTSVVVPVGVTAGVAVYDRQAGTFTEQLNPSMQFRSASIVKLLMVLDYFWNRDPGSPVPAADRAWLEPMLRSSDDDAANDYWSNHGYTSIVTRMRRNLELSDTEPPANPDFWGYTAMSARDTVTVYRYILEKAPASVRTFIMDNLRQSTRCASDRFDQHFGIAGAFNRPWAVKQGWSGSSYPEGTCGPASTVSAGTAAEVDPVAEADPVAAAVDLTHPVLHSTGTVGTGDRSIVAVFTQHEAGTSYGKAYTDVGRLTRSLNVPGGVAPTGKWYGTWSSQVAVRSEPRIGNNVLTRLPAGVEVLVGCQKKGQTVSVPPYTNDWWAYLPQYGGYISNIYISHPDNQLPDVRLC</sequence>
<feature type="signal peptide" evidence="1">
    <location>
        <begin position="1"/>
        <end position="41"/>
    </location>
</feature>
<protein>
    <recommendedName>
        <fullName evidence="4">Lipoprotein</fullName>
    </recommendedName>
</protein>
<evidence type="ECO:0000256" key="1">
    <source>
        <dbReference type="SAM" id="SignalP"/>
    </source>
</evidence>
<dbReference type="InterPro" id="IPR012338">
    <property type="entry name" value="Beta-lactam/transpept-like"/>
</dbReference>
<keyword evidence="3" id="KW-1185">Reference proteome</keyword>
<proteinExistence type="predicted"/>
<reference evidence="2 3" key="1">
    <citation type="submission" date="2024-06" db="EMBL/GenBank/DDBJ databases">
        <title>The Natural Products Discovery Center: Release of the First 8490 Sequenced Strains for Exploring Actinobacteria Biosynthetic Diversity.</title>
        <authorList>
            <person name="Kalkreuter E."/>
            <person name="Kautsar S.A."/>
            <person name="Yang D."/>
            <person name="Bader C.D."/>
            <person name="Teijaro C.N."/>
            <person name="Fluegel L."/>
            <person name="Davis C.M."/>
            <person name="Simpson J.R."/>
            <person name="Lauterbach L."/>
            <person name="Steele A.D."/>
            <person name="Gui C."/>
            <person name="Meng S."/>
            <person name="Li G."/>
            <person name="Viehrig K."/>
            <person name="Ye F."/>
            <person name="Su P."/>
            <person name="Kiefer A.F."/>
            <person name="Nichols A."/>
            <person name="Cepeda A.J."/>
            <person name="Yan W."/>
            <person name="Fan B."/>
            <person name="Jiang Y."/>
            <person name="Adhikari A."/>
            <person name="Zheng C.-J."/>
            <person name="Schuster L."/>
            <person name="Cowan T.M."/>
            <person name="Smanski M.J."/>
            <person name="Chevrette M.G."/>
            <person name="De Carvalho L.P.S."/>
            <person name="Shen B."/>
        </authorList>
    </citation>
    <scope>NUCLEOTIDE SEQUENCE [LARGE SCALE GENOMIC DNA]</scope>
    <source>
        <strain evidence="2 3">NPDC006434</strain>
    </source>
</reference>
<gene>
    <name evidence="2" type="ORF">ABZZ21_05335</name>
</gene>
<evidence type="ECO:0008006" key="4">
    <source>
        <dbReference type="Google" id="ProtNLM"/>
    </source>
</evidence>
<dbReference type="RefSeq" id="WP_355392773.1">
    <property type="nucleotide sequence ID" value="NZ_JBEGHN010000023.1"/>
</dbReference>
<dbReference type="Gene3D" id="3.40.710.10">
    <property type="entry name" value="DD-peptidase/beta-lactamase superfamily"/>
    <property type="match status" value="1"/>
</dbReference>
<evidence type="ECO:0000313" key="2">
    <source>
        <dbReference type="EMBL" id="MET9843998.1"/>
    </source>
</evidence>
<organism evidence="2 3">
    <name type="scientific">Streptomyces ossamyceticus</name>
    <dbReference type="NCBI Taxonomy" id="249581"/>
    <lineage>
        <taxon>Bacteria</taxon>
        <taxon>Bacillati</taxon>
        <taxon>Actinomycetota</taxon>
        <taxon>Actinomycetes</taxon>
        <taxon>Kitasatosporales</taxon>
        <taxon>Streptomycetaceae</taxon>
        <taxon>Streptomyces</taxon>
    </lineage>
</organism>
<dbReference type="EMBL" id="JBEXPZ010000005">
    <property type="protein sequence ID" value="MET9843998.1"/>
    <property type="molecule type" value="Genomic_DNA"/>
</dbReference>
<evidence type="ECO:0000313" key="3">
    <source>
        <dbReference type="Proteomes" id="UP001550210"/>
    </source>
</evidence>
<comment type="caution">
    <text evidence="2">The sequence shown here is derived from an EMBL/GenBank/DDBJ whole genome shotgun (WGS) entry which is preliminary data.</text>
</comment>
<accession>A0ABV2UR33</accession>